<dbReference type="Proteomes" id="UP000697107">
    <property type="component" value="Unassembled WGS sequence"/>
</dbReference>
<proteinExistence type="predicted"/>
<feature type="compositionally biased region" description="Polar residues" evidence="1">
    <location>
        <begin position="1"/>
        <end position="18"/>
    </location>
</feature>
<dbReference type="Proteomes" id="UP000774804">
    <property type="component" value="Unassembled WGS sequence"/>
</dbReference>
<feature type="region of interest" description="Disordered" evidence="1">
    <location>
        <begin position="1"/>
        <end position="74"/>
    </location>
</feature>
<feature type="compositionally biased region" description="Acidic residues" evidence="1">
    <location>
        <begin position="111"/>
        <end position="120"/>
    </location>
</feature>
<dbReference type="EMBL" id="MJFZ01000036">
    <property type="protein sequence ID" value="RAW41111.1"/>
    <property type="molecule type" value="Genomic_DNA"/>
</dbReference>
<keyword evidence="8" id="KW-1185">Reference proteome</keyword>
<evidence type="ECO:0000313" key="4">
    <source>
        <dbReference type="EMBL" id="KAG2952936.1"/>
    </source>
</evidence>
<evidence type="ECO:0000313" key="6">
    <source>
        <dbReference type="EMBL" id="KAG3228772.1"/>
    </source>
</evidence>
<reference evidence="6" key="2">
    <citation type="submission" date="2018-05" db="EMBL/GenBank/DDBJ databases">
        <title>Effector identification in a new, highly contiguous assembly of the strawberry crown rot pathogen Phytophthora cactorum.</title>
        <authorList>
            <person name="Armitage A.D."/>
            <person name="Nellist C.F."/>
            <person name="Bates H."/>
            <person name="Vickerstaff R.J."/>
            <person name="Harrison R.J."/>
        </authorList>
    </citation>
    <scope>NUCLEOTIDE SEQUENCE</scope>
    <source>
        <strain evidence="2">15-7</strain>
        <strain evidence="3">4032</strain>
        <strain evidence="4">4040</strain>
        <strain evidence="5">P415</strain>
        <strain evidence="6">P421</strain>
    </source>
</reference>
<reference evidence="7 8" key="1">
    <citation type="submission" date="2018-01" db="EMBL/GenBank/DDBJ databases">
        <title>Draft genome of the strawberry crown rot pathogen Phytophthora cactorum.</title>
        <authorList>
            <person name="Armitage A.D."/>
            <person name="Lysoe E."/>
            <person name="Nellist C.F."/>
            <person name="Harrison R.J."/>
            <person name="Brurberg M.B."/>
        </authorList>
    </citation>
    <scope>NUCLEOTIDE SEQUENCE [LARGE SCALE GENOMIC DNA]</scope>
    <source>
        <strain evidence="7 8">10300</strain>
    </source>
</reference>
<evidence type="ECO:0000313" key="5">
    <source>
        <dbReference type="EMBL" id="KAG2997958.1"/>
    </source>
</evidence>
<dbReference type="OrthoDB" id="138645at2759"/>
<feature type="region of interest" description="Disordered" evidence="1">
    <location>
        <begin position="91"/>
        <end position="138"/>
    </location>
</feature>
<evidence type="ECO:0000313" key="8">
    <source>
        <dbReference type="Proteomes" id="UP000251314"/>
    </source>
</evidence>
<dbReference type="AlphaFoldDB" id="A0A329SXC7"/>
<name>A0A329SXC7_9STRA</name>
<accession>A0A329SXC7</accession>
<sequence>MVKGSATPSDRSPSTTGESPLVRPDSADQRVTDMPMEVGRAVQFDDNGQDQGSESGEASEGEYEEKAEDAELGEVKTTAELLGEVEALTLQVGRRGTPRPDERKISAQLDEGADDDEYDEEHSIAQGDRPPLIPKAMRNVDTPSANKVLTQLGQEYKIRVDDVVRAGGDDSSQVAGAGARVDSTCEGYQH</sequence>
<dbReference type="EMBL" id="RCMI01000020">
    <property type="protein sequence ID" value="KAG2942198.1"/>
    <property type="molecule type" value="Genomic_DNA"/>
</dbReference>
<comment type="caution">
    <text evidence="7">The sequence shown here is derived from an EMBL/GenBank/DDBJ whole genome shotgun (WGS) entry which is preliminary data.</text>
</comment>
<evidence type="ECO:0000313" key="2">
    <source>
        <dbReference type="EMBL" id="KAG2867139.1"/>
    </source>
</evidence>
<dbReference type="Proteomes" id="UP000736787">
    <property type="component" value="Unassembled WGS sequence"/>
</dbReference>
<evidence type="ECO:0000313" key="3">
    <source>
        <dbReference type="EMBL" id="KAG2942198.1"/>
    </source>
</evidence>
<evidence type="ECO:0000256" key="1">
    <source>
        <dbReference type="SAM" id="MobiDB-lite"/>
    </source>
</evidence>
<dbReference type="Proteomes" id="UP000251314">
    <property type="component" value="Unassembled WGS sequence"/>
</dbReference>
<dbReference type="Proteomes" id="UP000735874">
    <property type="component" value="Unassembled WGS sequence"/>
</dbReference>
<dbReference type="EMBL" id="RCMV01000010">
    <property type="protein sequence ID" value="KAG3228772.1"/>
    <property type="molecule type" value="Genomic_DNA"/>
</dbReference>
<organism evidence="7 8">
    <name type="scientific">Phytophthora cactorum</name>
    <dbReference type="NCBI Taxonomy" id="29920"/>
    <lineage>
        <taxon>Eukaryota</taxon>
        <taxon>Sar</taxon>
        <taxon>Stramenopiles</taxon>
        <taxon>Oomycota</taxon>
        <taxon>Peronosporomycetes</taxon>
        <taxon>Peronosporales</taxon>
        <taxon>Peronosporaceae</taxon>
        <taxon>Phytophthora</taxon>
    </lineage>
</organism>
<dbReference type="VEuPathDB" id="FungiDB:PC110_g2709"/>
<gene>
    <name evidence="7" type="ORF">PC110_g2709</name>
    <name evidence="2" type="ORF">PC113_g2202</name>
    <name evidence="3" type="ORF">PC115_g1571</name>
    <name evidence="4" type="ORF">PC117_g2397</name>
    <name evidence="5" type="ORF">PC118_g1555</name>
    <name evidence="6" type="ORF">PC129_g712</name>
</gene>
<protein>
    <submittedName>
        <fullName evidence="7">Uncharacterized protein</fullName>
    </submittedName>
</protein>
<dbReference type="EMBL" id="RCMG01000029">
    <property type="protein sequence ID" value="KAG2867139.1"/>
    <property type="molecule type" value="Genomic_DNA"/>
</dbReference>
<feature type="region of interest" description="Disordered" evidence="1">
    <location>
        <begin position="167"/>
        <end position="190"/>
    </location>
</feature>
<evidence type="ECO:0000313" key="7">
    <source>
        <dbReference type="EMBL" id="RAW41111.1"/>
    </source>
</evidence>
<dbReference type="EMBL" id="RCMK01000031">
    <property type="protein sequence ID" value="KAG2952936.1"/>
    <property type="molecule type" value="Genomic_DNA"/>
</dbReference>
<dbReference type="Proteomes" id="UP000760860">
    <property type="component" value="Unassembled WGS sequence"/>
</dbReference>
<feature type="compositionally biased region" description="Acidic residues" evidence="1">
    <location>
        <begin position="57"/>
        <end position="72"/>
    </location>
</feature>
<dbReference type="EMBL" id="RCML01000020">
    <property type="protein sequence ID" value="KAG2997958.1"/>
    <property type="molecule type" value="Genomic_DNA"/>
</dbReference>